<gene>
    <name evidence="3" type="ORF">KSB_52690</name>
</gene>
<proteinExistence type="predicted"/>
<dbReference type="RefSeq" id="WP_201373253.1">
    <property type="nucleotide sequence ID" value="NZ_BNJG01000002.1"/>
</dbReference>
<reference evidence="3 4" key="1">
    <citation type="journal article" date="2021" name="Int. J. Syst. Evol. Microbiol.">
        <title>Reticulibacter mediterranei gen. nov., sp. nov., within the new family Reticulibacteraceae fam. nov., and Ktedonospora formicarum gen. nov., sp. nov., Ktedonobacter robiniae sp. nov., Dictyobacter formicarum sp. nov. and Dictyobacter arantiisoli sp. nov., belonging to the class Ktedonobacteria.</title>
        <authorList>
            <person name="Yabe S."/>
            <person name="Zheng Y."/>
            <person name="Wang C.M."/>
            <person name="Sakai Y."/>
            <person name="Abe K."/>
            <person name="Yokota A."/>
            <person name="Donadio S."/>
            <person name="Cavaletti L."/>
            <person name="Monciardini P."/>
        </authorList>
    </citation>
    <scope>NUCLEOTIDE SEQUENCE [LARGE SCALE GENOMIC DNA]</scope>
    <source>
        <strain evidence="3 4">SOSP1-30</strain>
    </source>
</reference>
<organism evidence="3 4">
    <name type="scientific">Ktedonobacter robiniae</name>
    <dbReference type="NCBI Taxonomy" id="2778365"/>
    <lineage>
        <taxon>Bacteria</taxon>
        <taxon>Bacillati</taxon>
        <taxon>Chloroflexota</taxon>
        <taxon>Ktedonobacteria</taxon>
        <taxon>Ktedonobacterales</taxon>
        <taxon>Ktedonobacteraceae</taxon>
        <taxon>Ktedonobacter</taxon>
    </lineage>
</organism>
<evidence type="ECO:0000256" key="1">
    <source>
        <dbReference type="SAM" id="Phobius"/>
    </source>
</evidence>
<dbReference type="SUPFAM" id="SSF81324">
    <property type="entry name" value="Voltage-gated potassium channels"/>
    <property type="match status" value="1"/>
</dbReference>
<dbReference type="InterPro" id="IPR013099">
    <property type="entry name" value="K_chnl_dom"/>
</dbReference>
<keyword evidence="1" id="KW-1133">Transmembrane helix</keyword>
<protein>
    <recommendedName>
        <fullName evidence="2">Potassium channel domain-containing protein</fullName>
    </recommendedName>
</protein>
<keyword evidence="1" id="KW-0812">Transmembrane</keyword>
<comment type="caution">
    <text evidence="3">The sequence shown here is derived from an EMBL/GenBank/DDBJ whole genome shotgun (WGS) entry which is preliminary data.</text>
</comment>
<feature type="transmembrane region" description="Helical" evidence="1">
    <location>
        <begin position="25"/>
        <end position="46"/>
    </location>
</feature>
<dbReference type="Gene3D" id="1.10.287.70">
    <property type="match status" value="1"/>
</dbReference>
<evidence type="ECO:0000313" key="4">
    <source>
        <dbReference type="Proteomes" id="UP000654345"/>
    </source>
</evidence>
<feature type="transmembrane region" description="Helical" evidence="1">
    <location>
        <begin position="138"/>
        <end position="160"/>
    </location>
</feature>
<feature type="domain" description="Potassium channel" evidence="2">
    <location>
        <begin position="160"/>
        <end position="229"/>
    </location>
</feature>
<evidence type="ECO:0000313" key="3">
    <source>
        <dbReference type="EMBL" id="GHO56794.1"/>
    </source>
</evidence>
<feature type="transmembrane region" description="Helical" evidence="1">
    <location>
        <begin position="180"/>
        <end position="196"/>
    </location>
</feature>
<feature type="transmembrane region" description="Helical" evidence="1">
    <location>
        <begin position="52"/>
        <end position="72"/>
    </location>
</feature>
<keyword evidence="4" id="KW-1185">Reference proteome</keyword>
<feature type="transmembrane region" description="Helical" evidence="1">
    <location>
        <begin position="79"/>
        <end position="100"/>
    </location>
</feature>
<dbReference type="Pfam" id="PF07885">
    <property type="entry name" value="Ion_trans_2"/>
    <property type="match status" value="1"/>
</dbReference>
<dbReference type="Proteomes" id="UP000654345">
    <property type="component" value="Unassembled WGS sequence"/>
</dbReference>
<feature type="transmembrane region" description="Helical" evidence="1">
    <location>
        <begin position="106"/>
        <end position="126"/>
    </location>
</feature>
<keyword evidence="1" id="KW-0472">Membrane</keyword>
<feature type="transmembrane region" description="Helical" evidence="1">
    <location>
        <begin position="208"/>
        <end position="229"/>
    </location>
</feature>
<evidence type="ECO:0000259" key="2">
    <source>
        <dbReference type="Pfam" id="PF07885"/>
    </source>
</evidence>
<accession>A0ABQ3UVA9</accession>
<dbReference type="EMBL" id="BNJG01000002">
    <property type="protein sequence ID" value="GHO56794.1"/>
    <property type="molecule type" value="Genomic_DNA"/>
</dbReference>
<name>A0ABQ3UVA9_9CHLR</name>
<sequence>MKPGDPPEGALSESSIWMKIRHPHITLVGNYGLVLVFIVLSISIIAGSANHFWVIALSVLLTSITLLLALWASGSGQRTMYFGLGALTISVATVFVQAVIRGEQYLWLPETIDMLLILITPIVIARRLFLRHIINMQTLLGALCIYLLIGLFFGCLYTVFDFLIPVPVFTKIMKPTISDYLYFSFVTLTTLGYGDLAPEGGFARSLAVIEALSGQLYLVTVIALLISYISGKQSDKHP</sequence>